<evidence type="ECO:0008006" key="4">
    <source>
        <dbReference type="Google" id="ProtNLM"/>
    </source>
</evidence>
<keyword evidence="1" id="KW-0732">Signal</keyword>
<sequence length="77" mass="8453">MLFQTACQCFFYMVCCMVFLGTAKGAVLQNTEVGQVCLLVRKHGVFGHCGSSTTSLYGRLYSIHENAQPACNAVFLH</sequence>
<name>A0A252B0Z5_9PROT</name>
<accession>A0A252B0Z5</accession>
<feature type="signal peptide" evidence="1">
    <location>
        <begin position="1"/>
        <end position="25"/>
    </location>
</feature>
<dbReference type="Proteomes" id="UP000194999">
    <property type="component" value="Unassembled WGS sequence"/>
</dbReference>
<dbReference type="AlphaFoldDB" id="A0A252B0Z5"/>
<dbReference type="EMBL" id="JOOY01000102">
    <property type="protein sequence ID" value="OUI98033.1"/>
    <property type="molecule type" value="Genomic_DNA"/>
</dbReference>
<evidence type="ECO:0000256" key="1">
    <source>
        <dbReference type="SAM" id="SignalP"/>
    </source>
</evidence>
<reference evidence="2 3" key="1">
    <citation type="submission" date="2014-06" db="EMBL/GenBank/DDBJ databases">
        <authorList>
            <person name="Ju J."/>
            <person name="Zhang J."/>
        </authorList>
    </citation>
    <scope>NUCLEOTIDE SEQUENCE [LARGE SCALE GENOMIC DNA]</scope>
    <source>
        <strain evidence="2">DmW_048</strain>
    </source>
</reference>
<evidence type="ECO:0000313" key="2">
    <source>
        <dbReference type="EMBL" id="OUI98033.1"/>
    </source>
</evidence>
<feature type="chain" id="PRO_5013168712" description="Secreted protein" evidence="1">
    <location>
        <begin position="26"/>
        <end position="77"/>
    </location>
</feature>
<protein>
    <recommendedName>
        <fullName evidence="4">Secreted protein</fullName>
    </recommendedName>
</protein>
<proteinExistence type="predicted"/>
<organism evidence="2 3">
    <name type="scientific">Acetobacter orientalis</name>
    <dbReference type="NCBI Taxonomy" id="146474"/>
    <lineage>
        <taxon>Bacteria</taxon>
        <taxon>Pseudomonadati</taxon>
        <taxon>Pseudomonadota</taxon>
        <taxon>Alphaproteobacteria</taxon>
        <taxon>Acetobacterales</taxon>
        <taxon>Acetobacteraceae</taxon>
        <taxon>Acetobacter</taxon>
    </lineage>
</organism>
<comment type="caution">
    <text evidence="2">The sequence shown here is derived from an EMBL/GenBank/DDBJ whole genome shotgun (WGS) entry which is preliminary data.</text>
</comment>
<evidence type="ECO:0000313" key="3">
    <source>
        <dbReference type="Proteomes" id="UP000194999"/>
    </source>
</evidence>
<gene>
    <name evidence="2" type="ORF">HK15_00580</name>
</gene>